<proteinExistence type="predicted"/>
<dbReference type="AlphaFoldDB" id="A0A2S6HHP6"/>
<gene>
    <name evidence="2" type="ORF">B0F87_102110</name>
</gene>
<dbReference type="Proteomes" id="UP000240010">
    <property type="component" value="Unassembled WGS sequence"/>
</dbReference>
<protein>
    <submittedName>
        <fullName evidence="2">Uncharacterized protein DUF1640</fullName>
    </submittedName>
</protein>
<name>A0A2S6HHP6_9GAMM</name>
<evidence type="ECO:0000313" key="2">
    <source>
        <dbReference type="EMBL" id="PPK77004.1"/>
    </source>
</evidence>
<reference evidence="2 3" key="1">
    <citation type="submission" date="2018-02" db="EMBL/GenBank/DDBJ databases">
        <title>Subsurface microbial communities from deep shales in Ohio and West Virginia, USA.</title>
        <authorList>
            <person name="Wrighton K."/>
        </authorList>
    </citation>
    <scope>NUCLEOTIDE SEQUENCE [LARGE SCALE GENOMIC DNA]</scope>
    <source>
        <strain evidence="2 3">OWC-DMM</strain>
    </source>
</reference>
<feature type="transmembrane region" description="Helical" evidence="1">
    <location>
        <begin position="58"/>
        <end position="77"/>
    </location>
</feature>
<organism evidence="2 3">
    <name type="scientific">Methylobacter tundripaludum</name>
    <dbReference type="NCBI Taxonomy" id="173365"/>
    <lineage>
        <taxon>Bacteria</taxon>
        <taxon>Pseudomonadati</taxon>
        <taxon>Pseudomonadota</taxon>
        <taxon>Gammaproteobacteria</taxon>
        <taxon>Methylococcales</taxon>
        <taxon>Methylococcaceae</taxon>
        <taxon>Methylobacter</taxon>
    </lineage>
</organism>
<dbReference type="Gene3D" id="1.20.5.340">
    <property type="match status" value="1"/>
</dbReference>
<dbReference type="EMBL" id="PTIZ01000002">
    <property type="protein sequence ID" value="PPK77004.1"/>
    <property type="molecule type" value="Genomic_DNA"/>
</dbReference>
<keyword evidence="1" id="KW-0472">Membrane</keyword>
<keyword evidence="1" id="KW-1133">Transmembrane helix</keyword>
<keyword evidence="1" id="KW-0812">Transmembrane</keyword>
<sequence>MSTITFDTHKFIRKLRDAGFEEKQAEAVADAFQEAQSESLPVTRDYLDSRLFELENRMVKWGIGLALGQVVVIAALVKLL</sequence>
<evidence type="ECO:0000313" key="3">
    <source>
        <dbReference type="Proteomes" id="UP000240010"/>
    </source>
</evidence>
<dbReference type="RefSeq" id="WP_104427770.1">
    <property type="nucleotide sequence ID" value="NZ_PTIZ01000002.1"/>
</dbReference>
<comment type="caution">
    <text evidence="2">The sequence shown here is derived from an EMBL/GenBank/DDBJ whole genome shotgun (WGS) entry which is preliminary data.</text>
</comment>
<evidence type="ECO:0000256" key="1">
    <source>
        <dbReference type="SAM" id="Phobius"/>
    </source>
</evidence>
<accession>A0A2S6HHP6</accession>